<gene>
    <name evidence="2" type="ORF">BLNAU_17721</name>
</gene>
<organism evidence="2 3">
    <name type="scientific">Blattamonas nauphoetae</name>
    <dbReference type="NCBI Taxonomy" id="2049346"/>
    <lineage>
        <taxon>Eukaryota</taxon>
        <taxon>Metamonada</taxon>
        <taxon>Preaxostyla</taxon>
        <taxon>Oxymonadida</taxon>
        <taxon>Blattamonas</taxon>
    </lineage>
</organism>
<keyword evidence="1" id="KW-0472">Membrane</keyword>
<evidence type="ECO:0000313" key="2">
    <source>
        <dbReference type="EMBL" id="KAK2947334.1"/>
    </source>
</evidence>
<keyword evidence="1" id="KW-1133">Transmembrane helix</keyword>
<reference evidence="2 3" key="1">
    <citation type="journal article" date="2022" name="bioRxiv">
        <title>Genomics of Preaxostyla Flagellates Illuminates Evolutionary Transitions and the Path Towards Mitochondrial Loss.</title>
        <authorList>
            <person name="Novak L.V.F."/>
            <person name="Treitli S.C."/>
            <person name="Pyrih J."/>
            <person name="Halakuc P."/>
            <person name="Pipaliya S.V."/>
            <person name="Vacek V."/>
            <person name="Brzon O."/>
            <person name="Soukal P."/>
            <person name="Eme L."/>
            <person name="Dacks J.B."/>
            <person name="Karnkowska A."/>
            <person name="Elias M."/>
            <person name="Hampl V."/>
        </authorList>
    </citation>
    <scope>NUCLEOTIDE SEQUENCE [LARGE SCALE GENOMIC DNA]</scope>
    <source>
        <strain evidence="2">NAU3</strain>
        <tissue evidence="2">Gut</tissue>
    </source>
</reference>
<proteinExistence type="predicted"/>
<keyword evidence="1" id="KW-0812">Transmembrane</keyword>
<accession>A0ABQ9X8Y5</accession>
<dbReference type="InterPro" id="IPR016024">
    <property type="entry name" value="ARM-type_fold"/>
</dbReference>
<feature type="transmembrane region" description="Helical" evidence="1">
    <location>
        <begin position="416"/>
        <end position="443"/>
    </location>
</feature>
<dbReference type="EMBL" id="JARBJD010000204">
    <property type="protein sequence ID" value="KAK2947334.1"/>
    <property type="molecule type" value="Genomic_DNA"/>
</dbReference>
<protein>
    <submittedName>
        <fullName evidence="2">Uncharacterized protein</fullName>
    </submittedName>
</protein>
<evidence type="ECO:0000256" key="1">
    <source>
        <dbReference type="SAM" id="Phobius"/>
    </source>
</evidence>
<sequence>MSGRITISPVCHVTDPEYSPFLNWNPIDPVTADSVSPVFVSLVSMVRDDFKFDHEQIIKASTLLSSMFLDPNRSFDINGLLKTFGQTSKDPAAVFVDSMAPTLCFVCSSHIPTIFQSLHTEVEHDDTNQFIHWFFSDTLNTWKAGGDETEQNGIVLLQRLEREGFRDKKMTGLDTNTSSSTESPCSDCYPFLNWRPGPRESEHIQAVVFRSLVATVKLQPSLDDSLEAKAVQFLKSVSPVTQSSAETFLNSIASSSDDSLTNFVLSMLLLISSPSQTIPTAAMRLLDNLIMKFSATVRLSLVKADLIPQLIIILNPQSFSPTETVDISVHLSIIIRNFLWLPTRAGLVYLGIEDDREQQAVHETVLKHVLVPSEKYICRLCVNRYSILDGNQSYEFMLLLTHLLELFHSYRPTMDFALHIPIILTLPSCLTFFEFDVSIYYFLYIMNNNQREWNETRGGARQMWNAVLSMLRMEGIYDVIDEMLQYDKHSYGGGVIVANSINWNNWQGVNLRQ</sequence>
<dbReference type="SUPFAM" id="SSF48371">
    <property type="entry name" value="ARM repeat"/>
    <property type="match status" value="1"/>
</dbReference>
<keyword evidence="3" id="KW-1185">Reference proteome</keyword>
<comment type="caution">
    <text evidence="2">The sequence shown here is derived from an EMBL/GenBank/DDBJ whole genome shotgun (WGS) entry which is preliminary data.</text>
</comment>
<evidence type="ECO:0000313" key="3">
    <source>
        <dbReference type="Proteomes" id="UP001281761"/>
    </source>
</evidence>
<name>A0ABQ9X8Y5_9EUKA</name>
<dbReference type="Proteomes" id="UP001281761">
    <property type="component" value="Unassembled WGS sequence"/>
</dbReference>